<reference evidence="3 4" key="1">
    <citation type="submission" date="2023-11" db="EMBL/GenBank/DDBJ databases">
        <title>Draft genome sequence and annotation of the polyextremotolerant black yeast-like fungus Aureobasidium pullulans NRRL 62042.</title>
        <authorList>
            <person name="Dielentheis-Frenken M.R.E."/>
            <person name="Wibberg D."/>
            <person name="Blank L.M."/>
            <person name="Tiso T."/>
        </authorList>
    </citation>
    <scope>NUCLEOTIDE SEQUENCE [LARGE SCALE GENOMIC DNA]</scope>
    <source>
        <strain evidence="3 4">NRRL 62042</strain>
    </source>
</reference>
<dbReference type="Proteomes" id="UP001341245">
    <property type="component" value="Unassembled WGS sequence"/>
</dbReference>
<feature type="compositionally biased region" description="Low complexity" evidence="2">
    <location>
        <begin position="550"/>
        <end position="562"/>
    </location>
</feature>
<evidence type="ECO:0008006" key="5">
    <source>
        <dbReference type="Google" id="ProtNLM"/>
    </source>
</evidence>
<feature type="compositionally biased region" description="Low complexity" evidence="2">
    <location>
        <begin position="467"/>
        <end position="477"/>
    </location>
</feature>
<proteinExistence type="predicted"/>
<feature type="region of interest" description="Disordered" evidence="2">
    <location>
        <begin position="467"/>
        <end position="657"/>
    </location>
</feature>
<feature type="compositionally biased region" description="Low complexity" evidence="2">
    <location>
        <begin position="491"/>
        <end position="501"/>
    </location>
</feature>
<feature type="region of interest" description="Disordered" evidence="2">
    <location>
        <begin position="401"/>
        <end position="446"/>
    </location>
</feature>
<feature type="compositionally biased region" description="Polar residues" evidence="2">
    <location>
        <begin position="415"/>
        <end position="436"/>
    </location>
</feature>
<feature type="region of interest" description="Disordered" evidence="2">
    <location>
        <begin position="701"/>
        <end position="732"/>
    </location>
</feature>
<organism evidence="3 4">
    <name type="scientific">Aureobasidium pullulans</name>
    <name type="common">Black yeast</name>
    <name type="synonym">Pullularia pullulans</name>
    <dbReference type="NCBI Taxonomy" id="5580"/>
    <lineage>
        <taxon>Eukaryota</taxon>
        <taxon>Fungi</taxon>
        <taxon>Dikarya</taxon>
        <taxon>Ascomycota</taxon>
        <taxon>Pezizomycotina</taxon>
        <taxon>Dothideomycetes</taxon>
        <taxon>Dothideomycetidae</taxon>
        <taxon>Dothideales</taxon>
        <taxon>Saccotheciaceae</taxon>
        <taxon>Aureobasidium</taxon>
    </lineage>
</organism>
<feature type="coiled-coil region" evidence="1">
    <location>
        <begin position="333"/>
        <end position="360"/>
    </location>
</feature>
<feature type="compositionally biased region" description="Polar residues" evidence="2">
    <location>
        <begin position="589"/>
        <end position="637"/>
    </location>
</feature>
<sequence>MSFNLIKGSDTYADARLLTFDGFVIPFHRVIFLIKGLQGCKFEALIRDQFRDPQSPIRLDYDGQTVWRVISFVYEGTYQDDDEDLAFPKVEPPASPASVSRLSSAPTENQDVALVQGFRKLHITSQSCTSAALLKALASVKVYRAASDWDFDRLMIEAGQRFGEYVSGAFDRDDFPQFVDAVFNSVAGPAELLYDPLVRECFTHCQHLVENKHFLTILEHNGKLAVRLYRELAKFQGSLNDGTSAELPPGLSSLGTGISAFTSAASSAAASSTPALLQSQLAEARDAIAAKVEQIKTLEHEVAHLKESVQQKVSLPVFEVSVPRVNADKDVIINRLEHQLDQKDQKIGDLERILANVNARNAMMVGQINSKRAGQPDSTSFLLERNEARDKVKELQSCLTASEGKTKEREAQLAAHTQQPVSVNTAFIPQSSTNNVAKPAQRPQNAEPKRQIFGFGAMTASVNSIGAGSASATAPESPASPTPSVLPLPAPASGAPSSGGPISFFEKLSRSRAAGIHGGEHESTTSSHAPPSMSVSARGDAPTSQQPARSPSVTPSISSTITANAPSPVNSTPRGPHAALGRSAVGPYSPQTNGGSHVASRPSSVTTSPHVVGTSQSASRHVNGNSVTHRGASTNAHVSGPDGTPSAAPDGTTPTASSAVLTTAANPSANISNGQGHKSPDKRDNIIRQLQAQNAFLQTQLNDARFGPASNIQPRGRGGHRSSNQGSSGSNARLDGVLKALREFDLDHKSCNDCSINFNAQWRGMVDDVNDPDLILMCNRCGNEKCRWRC</sequence>
<evidence type="ECO:0000256" key="1">
    <source>
        <dbReference type="SAM" id="Coils"/>
    </source>
</evidence>
<feature type="compositionally biased region" description="Polar residues" evidence="2">
    <location>
        <begin position="563"/>
        <end position="573"/>
    </location>
</feature>
<dbReference type="EMBL" id="JASGXD010000009">
    <property type="protein sequence ID" value="KAK6003613.1"/>
    <property type="molecule type" value="Genomic_DNA"/>
</dbReference>
<accession>A0ABR0TGQ1</accession>
<feature type="coiled-coil region" evidence="1">
    <location>
        <begin position="281"/>
        <end position="308"/>
    </location>
</feature>
<evidence type="ECO:0000256" key="2">
    <source>
        <dbReference type="SAM" id="MobiDB-lite"/>
    </source>
</evidence>
<evidence type="ECO:0000313" key="4">
    <source>
        <dbReference type="Proteomes" id="UP001341245"/>
    </source>
</evidence>
<keyword evidence="1" id="KW-0175">Coiled coil</keyword>
<gene>
    <name evidence="3" type="ORF">QM012_009384</name>
</gene>
<comment type="caution">
    <text evidence="3">The sequence shown here is derived from an EMBL/GenBank/DDBJ whole genome shotgun (WGS) entry which is preliminary data.</text>
</comment>
<name>A0ABR0TGQ1_AURPU</name>
<feature type="compositionally biased region" description="Pro residues" evidence="2">
    <location>
        <begin position="478"/>
        <end position="490"/>
    </location>
</feature>
<evidence type="ECO:0000313" key="3">
    <source>
        <dbReference type="EMBL" id="KAK6003613.1"/>
    </source>
</evidence>
<protein>
    <recommendedName>
        <fullName evidence="5">BTB domain-containing protein</fullName>
    </recommendedName>
</protein>
<feature type="compositionally biased region" description="Polar residues" evidence="2">
    <location>
        <begin position="721"/>
        <end position="731"/>
    </location>
</feature>
<feature type="compositionally biased region" description="Polar residues" evidence="2">
    <location>
        <begin position="524"/>
        <end position="535"/>
    </location>
</feature>
<keyword evidence="4" id="KW-1185">Reference proteome</keyword>